<dbReference type="KEGG" id="pmet:G4Y79_04510"/>
<dbReference type="Proteomes" id="UP000594468">
    <property type="component" value="Chromosome"/>
</dbReference>
<organism evidence="6 7">
    <name type="scientific">Phototrophicus methaneseepsis</name>
    <dbReference type="NCBI Taxonomy" id="2710758"/>
    <lineage>
        <taxon>Bacteria</taxon>
        <taxon>Bacillati</taxon>
        <taxon>Chloroflexota</taxon>
        <taxon>Candidatus Thermofontia</taxon>
        <taxon>Phototrophicales</taxon>
        <taxon>Phototrophicaceae</taxon>
        <taxon>Phototrophicus</taxon>
    </lineage>
</organism>
<dbReference type="InterPro" id="IPR011659">
    <property type="entry name" value="WD40"/>
</dbReference>
<dbReference type="GO" id="GO:0006508">
    <property type="term" value="P:proteolysis"/>
    <property type="evidence" value="ECO:0007669"/>
    <property type="project" value="UniProtKB-KW"/>
</dbReference>
<evidence type="ECO:0000256" key="2">
    <source>
        <dbReference type="ARBA" id="ARBA00022670"/>
    </source>
</evidence>
<keyword evidence="3" id="KW-0378">Hydrolase</keyword>
<dbReference type="RefSeq" id="WP_195171713.1">
    <property type="nucleotide sequence ID" value="NZ_CP062983.1"/>
</dbReference>
<evidence type="ECO:0000313" key="7">
    <source>
        <dbReference type="Proteomes" id="UP000594468"/>
    </source>
</evidence>
<comment type="similarity">
    <text evidence="1">Belongs to the TolB family.</text>
</comment>
<dbReference type="SUPFAM" id="SSF52743">
    <property type="entry name" value="Subtilisin-like"/>
    <property type="match status" value="1"/>
</dbReference>
<dbReference type="EMBL" id="CP062983">
    <property type="protein sequence ID" value="QPC83649.1"/>
    <property type="molecule type" value="Genomic_DNA"/>
</dbReference>
<accession>A0A7S8EB21</accession>
<dbReference type="InterPro" id="IPR011042">
    <property type="entry name" value="6-blade_b-propeller_TolB-like"/>
</dbReference>
<dbReference type="PROSITE" id="PS51781">
    <property type="entry name" value="SH3B"/>
    <property type="match status" value="1"/>
</dbReference>
<dbReference type="PANTHER" id="PTHR36842:SF1">
    <property type="entry name" value="PROTEIN TOLB"/>
    <property type="match status" value="1"/>
</dbReference>
<dbReference type="Gene3D" id="2.120.10.30">
    <property type="entry name" value="TolB, C-terminal domain"/>
    <property type="match status" value="1"/>
</dbReference>
<keyword evidence="4" id="KW-0720">Serine protease</keyword>
<proteinExistence type="inferred from homology"/>
<protein>
    <submittedName>
        <fullName evidence="6">SH3 domain-containing protein</fullName>
    </submittedName>
</protein>
<dbReference type="SUPFAM" id="SSF82171">
    <property type="entry name" value="DPP6 N-terminal domain-like"/>
    <property type="match status" value="1"/>
</dbReference>
<dbReference type="InterPro" id="IPR000209">
    <property type="entry name" value="Peptidase_S8/S53_dom"/>
</dbReference>
<dbReference type="GO" id="GO:0004252">
    <property type="term" value="F:serine-type endopeptidase activity"/>
    <property type="evidence" value="ECO:0007669"/>
    <property type="project" value="InterPro"/>
</dbReference>
<evidence type="ECO:0000256" key="4">
    <source>
        <dbReference type="ARBA" id="ARBA00022825"/>
    </source>
</evidence>
<reference evidence="6 7" key="1">
    <citation type="submission" date="2020-02" db="EMBL/GenBank/DDBJ databases">
        <authorList>
            <person name="Zheng R.K."/>
            <person name="Sun C.M."/>
        </authorList>
    </citation>
    <scope>NUCLEOTIDE SEQUENCE [LARGE SCALE GENOMIC DNA]</scope>
    <source>
        <strain evidence="7">rifampicinis</strain>
    </source>
</reference>
<dbReference type="InterPro" id="IPR036852">
    <property type="entry name" value="Peptidase_S8/S53_dom_sf"/>
</dbReference>
<dbReference type="Gene3D" id="3.40.50.200">
    <property type="entry name" value="Peptidase S8/S53 domain"/>
    <property type="match status" value="2"/>
</dbReference>
<evidence type="ECO:0000259" key="5">
    <source>
        <dbReference type="PROSITE" id="PS51781"/>
    </source>
</evidence>
<dbReference type="Gene3D" id="2.30.30.40">
    <property type="entry name" value="SH3 Domains"/>
    <property type="match status" value="1"/>
</dbReference>
<dbReference type="Pfam" id="PF07676">
    <property type="entry name" value="PD40"/>
    <property type="match status" value="1"/>
</dbReference>
<evidence type="ECO:0000256" key="3">
    <source>
        <dbReference type="ARBA" id="ARBA00022801"/>
    </source>
</evidence>
<name>A0A7S8EB21_9CHLR</name>
<keyword evidence="2" id="KW-0645">Protease</keyword>
<dbReference type="InterPro" id="IPR015500">
    <property type="entry name" value="Peptidase_S8_subtilisin-rel"/>
</dbReference>
<evidence type="ECO:0000256" key="1">
    <source>
        <dbReference type="ARBA" id="ARBA00009820"/>
    </source>
</evidence>
<dbReference type="Pfam" id="PF08239">
    <property type="entry name" value="SH3_3"/>
    <property type="match status" value="1"/>
</dbReference>
<dbReference type="Pfam" id="PF00082">
    <property type="entry name" value="Peptidase_S8"/>
    <property type="match status" value="1"/>
</dbReference>
<dbReference type="PRINTS" id="PR00723">
    <property type="entry name" value="SUBTILISIN"/>
</dbReference>
<evidence type="ECO:0000313" key="6">
    <source>
        <dbReference type="EMBL" id="QPC83649.1"/>
    </source>
</evidence>
<gene>
    <name evidence="6" type="ORF">G4Y79_04510</name>
</gene>
<feature type="domain" description="SH3b" evidence="5">
    <location>
        <begin position="1669"/>
        <end position="1734"/>
    </location>
</feature>
<dbReference type="InterPro" id="IPR003646">
    <property type="entry name" value="SH3-like_bac-type"/>
</dbReference>
<keyword evidence="7" id="KW-1185">Reference proteome</keyword>
<dbReference type="PANTHER" id="PTHR36842">
    <property type="entry name" value="PROTEIN TOLB HOMOLOG"/>
    <property type="match status" value="1"/>
</dbReference>
<sequence>MQQRRLFKKHKLFLVMVTFIFLINFVPSTQAVYAPSNCSFPIDRDVQLYNAIGAEYDLQPEYLAVHHAIDMNGDPVTLWVVGQTPNGEYWIIEKTQRHSVKEEPELFLLPIGDEEIVDEQIVAFSRDHIVQADCQPPQWGVPIIPSIDLNELVNTGIGEQYGLPISAWHSAGYTGRGVRVGVIDAGFSVYQAISSSYVELLSPDPGEGSHGTDVLTVLTQIAPDAEYYLAVASQNADEFEQAVEQLMALNPPVDIIIYAANAYTLAPERYYEAVLSATDTGILWVNAAGNIGAGYYFDNYYFDSSRNDYYFDDRNRNASSENTLMVPVDVAHPVTVRVAWDGTPTREAPGSDGPVQVPVNDLMLRVQNLFGPFDNNYYTADMSQAPNDDRVMEGNWEIPPIEAMTIPSDVLLTELQSTIRIPIYRDNGKPGAPQMYGECQQDNNCRIDAYNDNEIYIGLTMGGQGRGKDTISGTAFELFIEGAIPAEYDITTSQSLEPVVPVPGDLAEVLTVGAYNPSTNRLAWYSGRSNYSQFALGWPREGDQAGTIIAQNRVVKPDISTLGTLIIQRPDESTYTFEGTSAATPLMGGVAALLYNHPDVTHSADAVRTVLTRQATACLEDGAVGVRLPRLLLPLPGDIGRLENHTCSTYDYDPAVTEPRSNTRVGGEYNPLRAILDGIDNADRVESFIDLNGAASGSSLIDDTIFTVSNYVLEVRRADMDTEEWLLLDAVGSPNLPTPGGPDDNPCRYIGTHPDFVHEADLNFSNKFDASNFYREQISPYDYGAGDYIVRLTTCQGNIPIPGKSMQQNFTLARIEPSAEIAPIEEWGGLVISDREDTQMAVAGTVSILGQAEGGVWAGYVLQVRQLDDNQQSVSDWYPLQANDESLVGIAEDGDSPPNLCGTEAMQTREVRAGGELVQLNTETWQFTTDGDFSGDGFYELALTHCQGDEVPPSLPDRAVFLVNNYSLPFAEIVQPTGDVSGGLVEISGYVGGERFTRWLVTIAPTDSTSVNWIARLVSPDSETFSDDTELDARLEALCAEEQANHMTFIERPADPKPADSLGQFTVNEDDYPSGSYQLSLYRCEDHTLDMETHDAKTISLSYPENPVLTIIPGQRLSGDAAELLGEVYVPDAENFAYYSVEIAPVGDEARPDAWKLVVPQVSDSVNLETYCSTAPTDATGCIPRTGPLAELNTWNYKNTDYEVRLSLYLYDEQGNVVLWKPSDDISQTITASFTINNDTVVEVTTPPQNTSLDSQQMVLGRIQAATLESYNLSLHLQPDDLELPNEAADTTWPTASMVADWTTVFTYQSTKLAKVVDASSDLIGEQQINTASLPSGIYYLLLEINLTDDQSEAHTFGPYTIDHSPQLTVTDPPPSNEKYPVMDNLVVLGAALGDASYRGYVISTDYEQERWGKTETWTVQYPPLDESLTMSNTDSVGDALCQAAHERLLSADGRGLDMNQVGVIDDAHTELATIPLTNIPAGDNVMRIDLCTLAEGATDEPATWQLEASTTQFRYLDVTNPAFTVDLTGEIVTATQVNFVGEITVPDFAQYIIEVAPVPPAEPSEGQSHPLTDTYPWELIVGPSNVDSTGRDASQIIDPTIYCDTPIEDGNFGFSRVNQRGPLGAYTITDVNRNHHVRVTVCRTDHVPYVKYFFDVIPATGGPAPSWQATAIASPYVAVRSGPSRRFELVGRLNYGETATQVTGRNETGYWVKVVLSDGTEGWVSTSVVSVIGRGSVLELPIIAVDIPTIPSDIFLVMEVAGVRDIYQSDMNGANPQRVTTLGTVQTLGISPSGSNLVFDAITADGTIQVFRIQVDGSNLIQLTSGPDNNIMPSWTRDGRQIIFSSNRLNNYDLYVMDPLGNSVRPLVAEPTVAEYNGEAAP</sequence>